<dbReference type="Pfam" id="PF13149">
    <property type="entry name" value="Mfa_like_1"/>
    <property type="match status" value="1"/>
</dbReference>
<dbReference type="Proteomes" id="UP000323567">
    <property type="component" value="Unassembled WGS sequence"/>
</dbReference>
<dbReference type="Gene3D" id="2.60.40.2630">
    <property type="match status" value="1"/>
</dbReference>
<evidence type="ECO:0000256" key="1">
    <source>
        <dbReference type="SAM" id="SignalP"/>
    </source>
</evidence>
<organism evidence="3 4">
    <name type="scientific">Alistipes shahii</name>
    <dbReference type="NCBI Taxonomy" id="328814"/>
    <lineage>
        <taxon>Bacteria</taxon>
        <taxon>Pseudomonadati</taxon>
        <taxon>Bacteroidota</taxon>
        <taxon>Bacteroidia</taxon>
        <taxon>Bacteroidales</taxon>
        <taxon>Rikenellaceae</taxon>
        <taxon>Alistipes</taxon>
    </lineage>
</organism>
<dbReference type="EMBL" id="VVXK01000021">
    <property type="protein sequence ID" value="KAA2367041.1"/>
    <property type="molecule type" value="Genomic_DNA"/>
</dbReference>
<name>A0A5B3G0V1_9BACT</name>
<dbReference type="RefSeq" id="WP_138266358.1">
    <property type="nucleotide sequence ID" value="NZ_DAWEBI010000014.1"/>
</dbReference>
<evidence type="ECO:0000259" key="2">
    <source>
        <dbReference type="Pfam" id="PF09603"/>
    </source>
</evidence>
<dbReference type="InterPro" id="IPR042278">
    <property type="entry name" value="Mfa-like_1_N"/>
</dbReference>
<feature type="signal peptide" evidence="1">
    <location>
        <begin position="1"/>
        <end position="22"/>
    </location>
</feature>
<protein>
    <recommendedName>
        <fullName evidence="2">Fibrobacter succinogenes major paralogous domain-containing protein</fullName>
    </recommendedName>
</protein>
<dbReference type="NCBIfam" id="TIGR02145">
    <property type="entry name" value="Fib_succ_major"/>
    <property type="match status" value="1"/>
</dbReference>
<dbReference type="CDD" id="cd13121">
    <property type="entry name" value="BF2867_like_C"/>
    <property type="match status" value="1"/>
</dbReference>
<sequence>MMKRQLLLALLAAGLAAAPGCADKRDAVPGIRITPSIKTRVTGLHFDTGDCIGLTVTKNGSDYVRNHQMTYDGSAFTASGLLWYNDLNETSTLTAYFPYSASGVPDEFSVARDQSAGCASSDLLGAVAKNVTPTGTPVGMLFYHLMSQLTIVITNNSDAAVSGVAVGGFVPTASVDLSVPTASAKAGVAAAEIETFEVTPDASYRAILVPQQGALTVTVSTRDGKSRSKTLSSATLESGRRYDMSVLVTNIDIELKLSGEVSDWEDGGSLDEGDGGEASELEYGGDTYRTAKIGGQVWMAENLRYQPAGTEIGDGVWYPEEGLSAVAEKGLLYDYKTVTGGATVRSGTPLRGICPEGWHVPALAELEALLAAGPAAGFFRCAGYWIVNGTSNRYGDADKGYLISCEATAERSGCLVYSTTTDPVTGEVPLGYGLSVRCVKDDAVR</sequence>
<feature type="chain" id="PRO_5023021477" description="Fibrobacter succinogenes major paralogous domain-containing protein" evidence="1">
    <location>
        <begin position="23"/>
        <end position="445"/>
    </location>
</feature>
<comment type="caution">
    <text evidence="3">The sequence shown here is derived from an EMBL/GenBank/DDBJ whole genome shotgun (WGS) entry which is preliminary data.</text>
</comment>
<evidence type="ECO:0000313" key="4">
    <source>
        <dbReference type="Proteomes" id="UP000323567"/>
    </source>
</evidence>
<proteinExistence type="predicted"/>
<evidence type="ECO:0000313" key="3">
    <source>
        <dbReference type="EMBL" id="KAA2367041.1"/>
    </source>
</evidence>
<dbReference type="Gene3D" id="2.60.40.2620">
    <property type="entry name" value="Fimbrillin-like"/>
    <property type="match status" value="1"/>
</dbReference>
<dbReference type="InterPro" id="IPR025049">
    <property type="entry name" value="Mfa-like_1"/>
</dbReference>
<gene>
    <name evidence="3" type="ORF">F2Y13_12375</name>
</gene>
<dbReference type="InterPro" id="IPR011871">
    <property type="entry name" value="Fib_succ_major"/>
</dbReference>
<accession>A0A5B3G0V1</accession>
<keyword evidence="1" id="KW-0732">Signal</keyword>
<feature type="domain" description="Fibrobacter succinogenes major paralogous" evidence="2">
    <location>
        <begin position="292"/>
        <end position="369"/>
    </location>
</feature>
<dbReference type="AlphaFoldDB" id="A0A5B3G0V1"/>
<reference evidence="3 4" key="1">
    <citation type="journal article" date="2019" name="Nat. Med.">
        <title>A library of human gut bacterial isolates paired with longitudinal multiomics data enables mechanistic microbiome research.</title>
        <authorList>
            <person name="Poyet M."/>
            <person name="Groussin M."/>
            <person name="Gibbons S.M."/>
            <person name="Avila-Pacheco J."/>
            <person name="Jiang X."/>
            <person name="Kearney S.M."/>
            <person name="Perrotta A.R."/>
            <person name="Berdy B."/>
            <person name="Zhao S."/>
            <person name="Lieberman T.D."/>
            <person name="Swanson P.K."/>
            <person name="Smith M."/>
            <person name="Roesemann S."/>
            <person name="Alexander J.E."/>
            <person name="Rich S.A."/>
            <person name="Livny J."/>
            <person name="Vlamakis H."/>
            <person name="Clish C."/>
            <person name="Bullock K."/>
            <person name="Deik A."/>
            <person name="Scott J."/>
            <person name="Pierce K.A."/>
            <person name="Xavier R.J."/>
            <person name="Alm E.J."/>
        </authorList>
    </citation>
    <scope>NUCLEOTIDE SEQUENCE [LARGE SCALE GENOMIC DNA]</scope>
    <source>
        <strain evidence="3 4">BIOML-A2</strain>
    </source>
</reference>
<dbReference type="Pfam" id="PF09603">
    <property type="entry name" value="Fib_succ_major"/>
    <property type="match status" value="1"/>
</dbReference>
<dbReference type="CDD" id="cd13120">
    <property type="entry name" value="BF2867_like_N"/>
    <property type="match status" value="1"/>
</dbReference>